<reference evidence="1 2" key="1">
    <citation type="submission" date="2024-02" db="EMBL/GenBank/DDBJ databases">
        <title>De novo assembly and annotation of 12 fungi associated with fruit tree decline syndrome in Ontario, Canada.</title>
        <authorList>
            <person name="Sulman M."/>
            <person name="Ellouze W."/>
            <person name="Ilyukhin E."/>
        </authorList>
    </citation>
    <scope>NUCLEOTIDE SEQUENCE [LARGE SCALE GENOMIC DNA]</scope>
    <source>
        <strain evidence="1 2">FDS-637</strain>
    </source>
</reference>
<protein>
    <submittedName>
        <fullName evidence="1">Uncharacterized protein</fullName>
    </submittedName>
</protein>
<gene>
    <name evidence="1" type="ORF">SLS55_010425</name>
</gene>
<sequence>MPTSTARFRLGKTEERKETIWKNTTGWKEDSVPEKQLRIYETKILDSRSNEVGRVVPHDHLRLLDTTLYYDFIVISESQYIGNEKRVDVPGFPLYNVMMVDWDASQPLIATRVALGKLYKRAWADAGPVERTVVLG</sequence>
<evidence type="ECO:0000313" key="2">
    <source>
        <dbReference type="Proteomes" id="UP001430584"/>
    </source>
</evidence>
<organism evidence="1 2">
    <name type="scientific">Diplodia seriata</name>
    <dbReference type="NCBI Taxonomy" id="420778"/>
    <lineage>
        <taxon>Eukaryota</taxon>
        <taxon>Fungi</taxon>
        <taxon>Dikarya</taxon>
        <taxon>Ascomycota</taxon>
        <taxon>Pezizomycotina</taxon>
        <taxon>Dothideomycetes</taxon>
        <taxon>Dothideomycetes incertae sedis</taxon>
        <taxon>Botryosphaeriales</taxon>
        <taxon>Botryosphaeriaceae</taxon>
        <taxon>Diplodia</taxon>
    </lineage>
</organism>
<dbReference type="Proteomes" id="UP001430584">
    <property type="component" value="Unassembled WGS sequence"/>
</dbReference>
<evidence type="ECO:0000313" key="1">
    <source>
        <dbReference type="EMBL" id="KAL0253446.1"/>
    </source>
</evidence>
<dbReference type="GeneID" id="92014510"/>
<keyword evidence="2" id="KW-1185">Reference proteome</keyword>
<name>A0ABR3C101_9PEZI</name>
<proteinExistence type="predicted"/>
<dbReference type="EMBL" id="JAJVCZ030000012">
    <property type="protein sequence ID" value="KAL0253446.1"/>
    <property type="molecule type" value="Genomic_DNA"/>
</dbReference>
<comment type="caution">
    <text evidence="1">The sequence shown here is derived from an EMBL/GenBank/DDBJ whole genome shotgun (WGS) entry which is preliminary data.</text>
</comment>
<accession>A0ABR3C101</accession>
<dbReference type="RefSeq" id="XP_066628090.1">
    <property type="nucleotide sequence ID" value="XM_066781807.1"/>
</dbReference>